<sequence>MKNKRDQYCQAAKLVCWARIARGTRAFGPPGHVQRQICVNFLLKLAPFIPIFQFSQIWKFLSILGASFEFFSVSRTTY</sequence>
<organism evidence="1 2">
    <name type="scientific">Helianthus annuus</name>
    <name type="common">Common sunflower</name>
    <dbReference type="NCBI Taxonomy" id="4232"/>
    <lineage>
        <taxon>Eukaryota</taxon>
        <taxon>Viridiplantae</taxon>
        <taxon>Streptophyta</taxon>
        <taxon>Embryophyta</taxon>
        <taxon>Tracheophyta</taxon>
        <taxon>Spermatophyta</taxon>
        <taxon>Magnoliopsida</taxon>
        <taxon>eudicotyledons</taxon>
        <taxon>Gunneridae</taxon>
        <taxon>Pentapetalae</taxon>
        <taxon>asterids</taxon>
        <taxon>campanulids</taxon>
        <taxon>Asterales</taxon>
        <taxon>Asteraceae</taxon>
        <taxon>Asteroideae</taxon>
        <taxon>Heliantheae alliance</taxon>
        <taxon>Heliantheae</taxon>
        <taxon>Helianthus</taxon>
    </lineage>
</organism>
<keyword evidence="2" id="KW-1185">Reference proteome</keyword>
<dbReference type="EMBL" id="CM007895">
    <property type="protein sequence ID" value="OTG22794.1"/>
    <property type="molecule type" value="Genomic_DNA"/>
</dbReference>
<dbReference type="Proteomes" id="UP000215914">
    <property type="component" value="Chromosome 6"/>
</dbReference>
<reference evidence="2" key="1">
    <citation type="journal article" date="2017" name="Nature">
        <title>The sunflower genome provides insights into oil metabolism, flowering and Asterid evolution.</title>
        <authorList>
            <person name="Badouin H."/>
            <person name="Gouzy J."/>
            <person name="Grassa C.J."/>
            <person name="Murat F."/>
            <person name="Staton S.E."/>
            <person name="Cottret L."/>
            <person name="Lelandais-Briere C."/>
            <person name="Owens G.L."/>
            <person name="Carrere S."/>
            <person name="Mayjonade B."/>
            <person name="Legrand L."/>
            <person name="Gill N."/>
            <person name="Kane N.C."/>
            <person name="Bowers J.E."/>
            <person name="Hubner S."/>
            <person name="Bellec A."/>
            <person name="Berard A."/>
            <person name="Berges H."/>
            <person name="Blanchet N."/>
            <person name="Boniface M.C."/>
            <person name="Brunel D."/>
            <person name="Catrice O."/>
            <person name="Chaidir N."/>
            <person name="Claudel C."/>
            <person name="Donnadieu C."/>
            <person name="Faraut T."/>
            <person name="Fievet G."/>
            <person name="Helmstetter N."/>
            <person name="King M."/>
            <person name="Knapp S.J."/>
            <person name="Lai Z."/>
            <person name="Le Paslier M.C."/>
            <person name="Lippi Y."/>
            <person name="Lorenzon L."/>
            <person name="Mandel J.R."/>
            <person name="Marage G."/>
            <person name="Marchand G."/>
            <person name="Marquand E."/>
            <person name="Bret-Mestries E."/>
            <person name="Morien E."/>
            <person name="Nambeesan S."/>
            <person name="Nguyen T."/>
            <person name="Pegot-Espagnet P."/>
            <person name="Pouilly N."/>
            <person name="Raftis F."/>
            <person name="Sallet E."/>
            <person name="Schiex T."/>
            <person name="Thomas J."/>
            <person name="Vandecasteele C."/>
            <person name="Vares D."/>
            <person name="Vear F."/>
            <person name="Vautrin S."/>
            <person name="Crespi M."/>
            <person name="Mangin B."/>
            <person name="Burke J.M."/>
            <person name="Salse J."/>
            <person name="Munos S."/>
            <person name="Vincourt P."/>
            <person name="Rieseberg L.H."/>
            <person name="Langlade N.B."/>
        </authorList>
    </citation>
    <scope>NUCLEOTIDE SEQUENCE [LARGE SCALE GENOMIC DNA]</scope>
    <source>
        <strain evidence="2">cv. SF193</strain>
    </source>
</reference>
<dbReference type="AlphaFoldDB" id="A0A251UI62"/>
<protein>
    <submittedName>
        <fullName evidence="1">Uncharacterized protein</fullName>
    </submittedName>
</protein>
<accession>A0A251UI62</accession>
<name>A0A251UI62_HELAN</name>
<proteinExistence type="predicted"/>
<dbReference type="InParanoid" id="A0A251UI62"/>
<evidence type="ECO:0000313" key="1">
    <source>
        <dbReference type="EMBL" id="OTG22794.1"/>
    </source>
</evidence>
<evidence type="ECO:0000313" key="2">
    <source>
        <dbReference type="Proteomes" id="UP000215914"/>
    </source>
</evidence>
<gene>
    <name evidence="1" type="ORF">HannXRQ_Chr06g0175381</name>
</gene>